<sequence length="55" mass="6244">MSDAIGIFLVKPLRADLLRKFCSPKCKSILQLKSSTLKKKTKLHSTTMLQMMVFS</sequence>
<proteinExistence type="predicted"/>
<dbReference type="EMBL" id="GBRH01206114">
    <property type="protein sequence ID" value="JAD91781.1"/>
    <property type="molecule type" value="Transcribed_RNA"/>
</dbReference>
<dbReference type="AlphaFoldDB" id="A0A0A9DVD6"/>
<name>A0A0A9DVD6_ARUDO</name>
<organism evidence="1">
    <name type="scientific">Arundo donax</name>
    <name type="common">Giant reed</name>
    <name type="synonym">Donax arundinaceus</name>
    <dbReference type="NCBI Taxonomy" id="35708"/>
    <lineage>
        <taxon>Eukaryota</taxon>
        <taxon>Viridiplantae</taxon>
        <taxon>Streptophyta</taxon>
        <taxon>Embryophyta</taxon>
        <taxon>Tracheophyta</taxon>
        <taxon>Spermatophyta</taxon>
        <taxon>Magnoliopsida</taxon>
        <taxon>Liliopsida</taxon>
        <taxon>Poales</taxon>
        <taxon>Poaceae</taxon>
        <taxon>PACMAD clade</taxon>
        <taxon>Arundinoideae</taxon>
        <taxon>Arundineae</taxon>
        <taxon>Arundo</taxon>
    </lineage>
</organism>
<reference evidence="1" key="1">
    <citation type="submission" date="2014-09" db="EMBL/GenBank/DDBJ databases">
        <authorList>
            <person name="Magalhaes I.L.F."/>
            <person name="Oliveira U."/>
            <person name="Santos F.R."/>
            <person name="Vidigal T.H.D.A."/>
            <person name="Brescovit A.D."/>
            <person name="Santos A.J."/>
        </authorList>
    </citation>
    <scope>NUCLEOTIDE SEQUENCE</scope>
    <source>
        <tissue evidence="1">Shoot tissue taken approximately 20 cm above the soil surface</tissue>
    </source>
</reference>
<protein>
    <submittedName>
        <fullName evidence="1">Uncharacterized protein</fullName>
    </submittedName>
</protein>
<reference evidence="1" key="2">
    <citation type="journal article" date="2015" name="Data Brief">
        <title>Shoot transcriptome of the giant reed, Arundo donax.</title>
        <authorList>
            <person name="Barrero R.A."/>
            <person name="Guerrero F.D."/>
            <person name="Moolhuijzen P."/>
            <person name="Goolsby J.A."/>
            <person name="Tidwell J."/>
            <person name="Bellgard S.E."/>
            <person name="Bellgard M.I."/>
        </authorList>
    </citation>
    <scope>NUCLEOTIDE SEQUENCE</scope>
    <source>
        <tissue evidence="1">Shoot tissue taken approximately 20 cm above the soil surface</tissue>
    </source>
</reference>
<accession>A0A0A9DVD6</accession>
<evidence type="ECO:0000313" key="1">
    <source>
        <dbReference type="EMBL" id="JAD91781.1"/>
    </source>
</evidence>